<sequence length="591" mass="67476">MLIICATQIEAVGVQNETELGPERNKEEAKMELLATYGDDGEKSESPGPSSDVGEKESPLVPCDASPVARVPSFTPYLQAEWESFEKLIAGGGESQKDMSHNAQIFAPIPPVDFSNGSNTIQEIHQRESDDNTMVNESHLHSHSPPHGSLSNSASHSTSSSRSSSLDRPIDSKKIIEEVINVSRSPSKSDERRSCSTSPIAVIRESPDRNSGSDSPVHSSPSRSRSNSTGRYSQDRSPDHHRRTAKSRSRSRSRSRSHRRSRSRSRSSRHRRRKHSHKSRSRSRSRRYRRSRTPHKKNKHRRRSRSRDRHRSRDCRRSRSRDRFGRNMRGRESYRERSPTSLRRRSRSRDRSRDRESHRNAQRDYIRRESRDGGSSRSKDKPLNFKEQMRQELIKASKMLSESNVGNLTELMEDKKILEPSSDQPNNITLNSAVLTNLAAATQNSTVTPQVALLQTMAAMHKKAQEMTGIAVPKYYNPAAVNPLKYAEQVQKRKLLWSRPPKEKKDGGPENQWQGTHFSTDQDGKMAAKFRKLMGMKSGEEEGTEKAGEERKKQQEELFSRLDKEYEFARMATHTHRGVGLGFQSQNFYQH</sequence>
<feature type="region of interest" description="Disordered" evidence="1">
    <location>
        <begin position="13"/>
        <end position="65"/>
    </location>
</feature>
<protein>
    <submittedName>
        <fullName evidence="3">Arginine/serine-rich coiled-coil protein 2</fullName>
    </submittedName>
</protein>
<evidence type="ECO:0000256" key="1">
    <source>
        <dbReference type="SAM" id="MobiDB-lite"/>
    </source>
</evidence>
<feature type="compositionally biased region" description="Basic and acidic residues" evidence="1">
    <location>
        <begin position="168"/>
        <end position="177"/>
    </location>
</feature>
<gene>
    <name evidence="3" type="ORF">SPHA_23843</name>
</gene>
<dbReference type="EMBL" id="CAHIKZ030000884">
    <property type="protein sequence ID" value="CAE1243492.1"/>
    <property type="molecule type" value="Genomic_DNA"/>
</dbReference>
<feature type="region of interest" description="Disordered" evidence="1">
    <location>
        <begin position="496"/>
        <end position="558"/>
    </location>
</feature>
<feature type="compositionally biased region" description="Basic and acidic residues" evidence="1">
    <location>
        <begin position="21"/>
        <end position="31"/>
    </location>
</feature>
<proteinExistence type="predicted"/>
<dbReference type="AlphaFoldDB" id="A0A812BNJ6"/>
<feature type="compositionally biased region" description="Basic and acidic residues" evidence="1">
    <location>
        <begin position="538"/>
        <end position="558"/>
    </location>
</feature>
<dbReference type="PANTHER" id="PTHR22426:SF2">
    <property type="entry name" value="ARGININE_SERINE-RICH COILED-COIL PROTEIN 2"/>
    <property type="match status" value="1"/>
</dbReference>
<evidence type="ECO:0000259" key="2">
    <source>
        <dbReference type="Pfam" id="PF15477"/>
    </source>
</evidence>
<reference evidence="3" key="1">
    <citation type="submission" date="2021-01" db="EMBL/GenBank/DDBJ databases">
        <authorList>
            <person name="Li R."/>
            <person name="Bekaert M."/>
        </authorList>
    </citation>
    <scope>NUCLEOTIDE SEQUENCE</scope>
    <source>
        <strain evidence="3">Farmed</strain>
    </source>
</reference>
<dbReference type="InterPro" id="IPR028124">
    <property type="entry name" value="SMAP_dom"/>
</dbReference>
<comment type="caution">
    <text evidence="3">The sequence shown here is derived from an EMBL/GenBank/DDBJ whole genome shotgun (WGS) entry which is preliminary data.</text>
</comment>
<feature type="compositionally biased region" description="Basic residues" evidence="1">
    <location>
        <begin position="239"/>
        <end position="314"/>
    </location>
</feature>
<evidence type="ECO:0000313" key="3">
    <source>
        <dbReference type="EMBL" id="CAE1243492.1"/>
    </source>
</evidence>
<feature type="compositionally biased region" description="Basic and acidic residues" evidence="1">
    <location>
        <begin position="349"/>
        <end position="386"/>
    </location>
</feature>
<dbReference type="Pfam" id="PF15477">
    <property type="entry name" value="SMAP"/>
    <property type="match status" value="1"/>
</dbReference>
<organism evidence="3 4">
    <name type="scientific">Acanthosepion pharaonis</name>
    <name type="common">Pharaoh cuttlefish</name>
    <name type="synonym">Sepia pharaonis</name>
    <dbReference type="NCBI Taxonomy" id="158019"/>
    <lineage>
        <taxon>Eukaryota</taxon>
        <taxon>Metazoa</taxon>
        <taxon>Spiralia</taxon>
        <taxon>Lophotrochozoa</taxon>
        <taxon>Mollusca</taxon>
        <taxon>Cephalopoda</taxon>
        <taxon>Coleoidea</taxon>
        <taxon>Decapodiformes</taxon>
        <taxon>Sepiida</taxon>
        <taxon>Sepiina</taxon>
        <taxon>Sepiidae</taxon>
        <taxon>Acanthosepion</taxon>
    </lineage>
</organism>
<feature type="compositionally biased region" description="Low complexity" evidence="1">
    <location>
        <begin position="210"/>
        <end position="228"/>
    </location>
</feature>
<dbReference type="Proteomes" id="UP000597762">
    <property type="component" value="Unassembled WGS sequence"/>
</dbReference>
<accession>A0A812BNJ6</accession>
<keyword evidence="4" id="KW-1185">Reference proteome</keyword>
<dbReference type="OrthoDB" id="1928974at2759"/>
<name>A0A812BNJ6_ACAPH</name>
<dbReference type="PANTHER" id="PTHR22426">
    <property type="entry name" value="ARGININE_SERINE-RICH COILED-COIL PROTEIN 2"/>
    <property type="match status" value="1"/>
</dbReference>
<feature type="domain" description="Small acidic protein-like" evidence="2">
    <location>
        <begin position="513"/>
        <end position="582"/>
    </location>
</feature>
<evidence type="ECO:0000313" key="4">
    <source>
        <dbReference type="Proteomes" id="UP000597762"/>
    </source>
</evidence>
<feature type="compositionally biased region" description="Basic and acidic residues" evidence="1">
    <location>
        <begin position="315"/>
        <end position="338"/>
    </location>
</feature>
<feature type="region of interest" description="Disordered" evidence="1">
    <location>
        <begin position="107"/>
        <end position="386"/>
    </location>
</feature>
<feature type="compositionally biased region" description="Low complexity" evidence="1">
    <location>
        <begin position="143"/>
        <end position="164"/>
    </location>
</feature>